<dbReference type="PANTHER" id="PTHR23026:SF90">
    <property type="entry name" value="IODOTYROSINE DEIODINASE 1"/>
    <property type="match status" value="1"/>
</dbReference>
<accession>A0ABS9TUS5</accession>
<dbReference type="SUPFAM" id="SSF55469">
    <property type="entry name" value="FMN-dependent nitroreductase-like"/>
    <property type="match status" value="1"/>
</dbReference>
<comment type="caution">
    <text evidence="5">The sequence shown here is derived from an EMBL/GenBank/DDBJ whole genome shotgun (WGS) entry which is preliminary data.</text>
</comment>
<dbReference type="Proteomes" id="UP001299970">
    <property type="component" value="Unassembled WGS sequence"/>
</dbReference>
<name>A0ABS9TUS5_9PSEU</name>
<evidence type="ECO:0000256" key="1">
    <source>
        <dbReference type="ARBA" id="ARBA00022630"/>
    </source>
</evidence>
<dbReference type="RefSeq" id="WP_241043120.1">
    <property type="nucleotide sequence ID" value="NZ_BAAAJF010000046.1"/>
</dbReference>
<organism evidence="5 6">
    <name type="scientific">Pseudonocardia alaniniphila</name>
    <dbReference type="NCBI Taxonomy" id="75291"/>
    <lineage>
        <taxon>Bacteria</taxon>
        <taxon>Bacillati</taxon>
        <taxon>Actinomycetota</taxon>
        <taxon>Actinomycetes</taxon>
        <taxon>Pseudonocardiales</taxon>
        <taxon>Pseudonocardiaceae</taxon>
        <taxon>Pseudonocardia</taxon>
    </lineage>
</organism>
<evidence type="ECO:0000313" key="6">
    <source>
        <dbReference type="Proteomes" id="UP001299970"/>
    </source>
</evidence>
<keyword evidence="2" id="KW-0288">FMN</keyword>
<dbReference type="EMBL" id="JAKXMK010000065">
    <property type="protein sequence ID" value="MCH6172315.1"/>
    <property type="molecule type" value="Genomic_DNA"/>
</dbReference>
<dbReference type="InterPro" id="IPR050627">
    <property type="entry name" value="Nitroreductase/BluB"/>
</dbReference>
<feature type="domain" description="Nitroreductase" evidence="4">
    <location>
        <begin position="103"/>
        <end position="155"/>
    </location>
</feature>
<dbReference type="PANTHER" id="PTHR23026">
    <property type="entry name" value="NADPH NITROREDUCTASE"/>
    <property type="match status" value="1"/>
</dbReference>
<dbReference type="Gene3D" id="3.40.109.10">
    <property type="entry name" value="NADH Oxidase"/>
    <property type="match status" value="1"/>
</dbReference>
<evidence type="ECO:0000259" key="4">
    <source>
        <dbReference type="Pfam" id="PF00881"/>
    </source>
</evidence>
<dbReference type="InterPro" id="IPR029479">
    <property type="entry name" value="Nitroreductase"/>
</dbReference>
<sequence length="181" mass="19353">MRSVELEVQPWQLVFATGAVRDRLVTALQAEAGAGAPKIPPLPDAFAHKRFELGAQMFGAMGIARDDSEGRRIAILHNWEFFGAPLAGVVCMHRALGLVDGVGVGMFLQTLLLALTARGLGTCVQASIAGYPEIVREELDIPAELTILCGLAVGYPDPSAPINSLRTPRDSIDGHVTFIEH</sequence>
<protein>
    <submittedName>
        <fullName evidence="5">Nitroreductase family protein</fullName>
    </submittedName>
</protein>
<evidence type="ECO:0000256" key="3">
    <source>
        <dbReference type="ARBA" id="ARBA00023002"/>
    </source>
</evidence>
<evidence type="ECO:0000313" key="5">
    <source>
        <dbReference type="EMBL" id="MCH6172315.1"/>
    </source>
</evidence>
<keyword evidence="1" id="KW-0285">Flavoprotein</keyword>
<dbReference type="Pfam" id="PF00881">
    <property type="entry name" value="Nitroreductase"/>
    <property type="match status" value="1"/>
</dbReference>
<reference evidence="5 6" key="1">
    <citation type="submission" date="2022-03" db="EMBL/GenBank/DDBJ databases">
        <title>Pseudonocardia alaer sp. nov., a novel actinomycete isolated from reed forest soil.</title>
        <authorList>
            <person name="Wang L."/>
        </authorList>
    </citation>
    <scope>NUCLEOTIDE SEQUENCE [LARGE SCALE GENOMIC DNA]</scope>
    <source>
        <strain evidence="5 6">Y-16303</strain>
    </source>
</reference>
<keyword evidence="6" id="KW-1185">Reference proteome</keyword>
<dbReference type="InterPro" id="IPR000415">
    <property type="entry name" value="Nitroreductase-like"/>
</dbReference>
<proteinExistence type="predicted"/>
<keyword evidence="3" id="KW-0560">Oxidoreductase</keyword>
<gene>
    <name evidence="5" type="ORF">MMF94_42130</name>
</gene>
<evidence type="ECO:0000256" key="2">
    <source>
        <dbReference type="ARBA" id="ARBA00022643"/>
    </source>
</evidence>